<dbReference type="EnsemblMetazoa" id="GBRI038969-RA">
    <property type="protein sequence ID" value="GBRI038969-PA"/>
    <property type="gene ID" value="GBRI038969"/>
</dbReference>
<dbReference type="Proteomes" id="UP000091820">
    <property type="component" value="Unassembled WGS sequence"/>
</dbReference>
<evidence type="ECO:0000313" key="3">
    <source>
        <dbReference type="Proteomes" id="UP000091820"/>
    </source>
</evidence>
<dbReference type="AlphaFoldDB" id="A0A1A9WZT8"/>
<keyword evidence="3" id="KW-1185">Reference proteome</keyword>
<keyword evidence="1" id="KW-1133">Transmembrane helix</keyword>
<keyword evidence="1" id="KW-0472">Membrane</keyword>
<sequence>MNLLEILFYVGFIHVLRKKNIIRFHSAKISERAPYCRYVYPSAWYEIFILCIAVGACGSLFGFWFRLVQNVKNNMCRTILHVSYNLPYLKPLLQWSPLRKPN</sequence>
<feature type="transmembrane region" description="Helical" evidence="1">
    <location>
        <begin position="43"/>
        <end position="65"/>
    </location>
</feature>
<organism evidence="2 3">
    <name type="scientific">Glossina brevipalpis</name>
    <dbReference type="NCBI Taxonomy" id="37001"/>
    <lineage>
        <taxon>Eukaryota</taxon>
        <taxon>Metazoa</taxon>
        <taxon>Ecdysozoa</taxon>
        <taxon>Arthropoda</taxon>
        <taxon>Hexapoda</taxon>
        <taxon>Insecta</taxon>
        <taxon>Pterygota</taxon>
        <taxon>Neoptera</taxon>
        <taxon>Endopterygota</taxon>
        <taxon>Diptera</taxon>
        <taxon>Brachycera</taxon>
        <taxon>Muscomorpha</taxon>
        <taxon>Hippoboscoidea</taxon>
        <taxon>Glossinidae</taxon>
        <taxon>Glossina</taxon>
    </lineage>
</organism>
<reference evidence="2" key="2">
    <citation type="submission" date="2020-05" db="UniProtKB">
        <authorList>
            <consortium name="EnsemblMetazoa"/>
        </authorList>
    </citation>
    <scope>IDENTIFICATION</scope>
    <source>
        <strain evidence="2">IAEA</strain>
    </source>
</reference>
<evidence type="ECO:0000313" key="2">
    <source>
        <dbReference type="EnsemblMetazoa" id="GBRI038969-PA"/>
    </source>
</evidence>
<accession>A0A1A9WZT8</accession>
<reference evidence="3" key="1">
    <citation type="submission" date="2014-03" db="EMBL/GenBank/DDBJ databases">
        <authorList>
            <person name="Aksoy S."/>
            <person name="Warren W."/>
            <person name="Wilson R.K."/>
        </authorList>
    </citation>
    <scope>NUCLEOTIDE SEQUENCE [LARGE SCALE GENOMIC DNA]</scope>
    <source>
        <strain evidence="3">IAEA</strain>
    </source>
</reference>
<evidence type="ECO:0000256" key="1">
    <source>
        <dbReference type="SAM" id="Phobius"/>
    </source>
</evidence>
<dbReference type="VEuPathDB" id="VectorBase:GBRI038969"/>
<protein>
    <submittedName>
        <fullName evidence="2">Uncharacterized protein</fullName>
    </submittedName>
</protein>
<proteinExistence type="predicted"/>
<keyword evidence="1" id="KW-0812">Transmembrane</keyword>
<name>A0A1A9WZT8_9MUSC</name>